<dbReference type="Proteomes" id="UP000187406">
    <property type="component" value="Unassembled WGS sequence"/>
</dbReference>
<evidence type="ECO:0000313" key="2">
    <source>
        <dbReference type="Proteomes" id="UP000187406"/>
    </source>
</evidence>
<evidence type="ECO:0000313" key="1">
    <source>
        <dbReference type="EMBL" id="GAV89993.1"/>
    </source>
</evidence>
<protein>
    <submittedName>
        <fullName evidence="1">Uncharacterized protein</fullName>
    </submittedName>
</protein>
<reference evidence="2" key="1">
    <citation type="submission" date="2016-04" db="EMBL/GenBank/DDBJ databases">
        <title>Cephalotus genome sequencing.</title>
        <authorList>
            <person name="Fukushima K."/>
            <person name="Hasebe M."/>
            <person name="Fang X."/>
        </authorList>
    </citation>
    <scope>NUCLEOTIDE SEQUENCE [LARGE SCALE GENOMIC DNA]</scope>
    <source>
        <strain evidence="2">cv. St1</strain>
    </source>
</reference>
<proteinExistence type="predicted"/>
<gene>
    <name evidence="1" type="ORF">CFOL_v3_33403</name>
</gene>
<keyword evidence="2" id="KW-1185">Reference proteome</keyword>
<sequence length="24" mass="2645">CFLNQIEIVETQGAPLRKVDVGKS</sequence>
<name>A0A1Q3DCF1_CEPFO</name>
<dbReference type="EMBL" id="BDDD01005881">
    <property type="protein sequence ID" value="GAV89993.1"/>
    <property type="molecule type" value="Genomic_DNA"/>
</dbReference>
<organism evidence="1 2">
    <name type="scientific">Cephalotus follicularis</name>
    <name type="common">Albany pitcher plant</name>
    <dbReference type="NCBI Taxonomy" id="3775"/>
    <lineage>
        <taxon>Eukaryota</taxon>
        <taxon>Viridiplantae</taxon>
        <taxon>Streptophyta</taxon>
        <taxon>Embryophyta</taxon>
        <taxon>Tracheophyta</taxon>
        <taxon>Spermatophyta</taxon>
        <taxon>Magnoliopsida</taxon>
        <taxon>eudicotyledons</taxon>
        <taxon>Gunneridae</taxon>
        <taxon>Pentapetalae</taxon>
        <taxon>rosids</taxon>
        <taxon>fabids</taxon>
        <taxon>Oxalidales</taxon>
        <taxon>Cephalotaceae</taxon>
        <taxon>Cephalotus</taxon>
    </lineage>
</organism>
<dbReference type="AlphaFoldDB" id="A0A1Q3DCF1"/>
<accession>A0A1Q3DCF1</accession>
<feature type="non-terminal residue" evidence="1">
    <location>
        <position position="1"/>
    </location>
</feature>
<comment type="caution">
    <text evidence="1">The sequence shown here is derived from an EMBL/GenBank/DDBJ whole genome shotgun (WGS) entry which is preliminary data.</text>
</comment>
<dbReference type="OrthoDB" id="1436797at2759"/>